<feature type="chain" id="PRO_5027101632" description="Outer membrane lipoprotein-sorting protein" evidence="1">
    <location>
        <begin position="20"/>
        <end position="226"/>
    </location>
</feature>
<keyword evidence="1" id="KW-0732">Signal</keyword>
<proteinExistence type="predicted"/>
<gene>
    <name evidence="2" type="ordered locus">CHU_3208</name>
</gene>
<sequence length="226" mass="26654">MKVITCCMLYVLSTFVVVSQTLNNIQIKDSITAAYSKMNEFHLTVYSKTDMKGKEQFNFTYQLYKKYNEFYVKYTNMEVIFNTDMVLMVVPDQKNFVIRPVTEKESKKMQEIVIPKLSDKLDTIRYDFYETAKQYTTSILNPSNDIAEMKFYYNKTTFLLDKVEYAYTNTQERENQKTLITYTYEKLPVGINYFNTDKYIIKTAKGYVPAAAYSSYSISLNDPYEN</sequence>
<dbReference type="KEGG" id="chu:CHU_3208"/>
<reference evidence="2 3" key="1">
    <citation type="journal article" date="2007" name="Appl. Environ. Microbiol.">
        <title>Genome sequence of the cellulolytic gliding bacterium Cytophaga hutchinsonii.</title>
        <authorList>
            <person name="Xie G."/>
            <person name="Bruce D.C."/>
            <person name="Challacombe J.F."/>
            <person name="Chertkov O."/>
            <person name="Detter J.C."/>
            <person name="Gilna P."/>
            <person name="Han C.S."/>
            <person name="Lucas S."/>
            <person name="Misra M."/>
            <person name="Myers G.L."/>
            <person name="Richardson P."/>
            <person name="Tapia R."/>
            <person name="Thayer N."/>
            <person name="Thompson L.S."/>
            <person name="Brettin T.S."/>
            <person name="Henrissat B."/>
            <person name="Wilson D.B."/>
            <person name="McBride M.J."/>
        </authorList>
    </citation>
    <scope>NUCLEOTIDE SEQUENCE [LARGE SCALE GENOMIC DNA]</scope>
    <source>
        <strain evidence="3">ATCC 33406 / DSM 1761 / CIP 103989 / NBRC 15051 / NCIMB 9469 / D465</strain>
    </source>
</reference>
<evidence type="ECO:0000313" key="2">
    <source>
        <dbReference type="EMBL" id="ABG60448.1"/>
    </source>
</evidence>
<dbReference type="Gene3D" id="2.50.20.10">
    <property type="entry name" value="Lipoprotein localisation LolA/LolB/LppX"/>
    <property type="match status" value="1"/>
</dbReference>
<dbReference type="Proteomes" id="UP000001822">
    <property type="component" value="Chromosome"/>
</dbReference>
<dbReference type="RefSeq" id="WP_011586558.1">
    <property type="nucleotide sequence ID" value="NC_008255.1"/>
</dbReference>
<evidence type="ECO:0000256" key="1">
    <source>
        <dbReference type="SAM" id="SignalP"/>
    </source>
</evidence>
<evidence type="ECO:0008006" key="4">
    <source>
        <dbReference type="Google" id="ProtNLM"/>
    </source>
</evidence>
<evidence type="ECO:0000313" key="3">
    <source>
        <dbReference type="Proteomes" id="UP000001822"/>
    </source>
</evidence>
<protein>
    <recommendedName>
        <fullName evidence="4">Outer membrane lipoprotein-sorting protein</fullName>
    </recommendedName>
</protein>
<dbReference type="AlphaFoldDB" id="A0A6N4SV87"/>
<accession>A0A6N4SV87</accession>
<organism evidence="2 3">
    <name type="scientific">Cytophaga hutchinsonii (strain ATCC 33406 / DSM 1761 / CIP 103989 / NBRC 15051 / NCIMB 9469 / D465)</name>
    <dbReference type="NCBI Taxonomy" id="269798"/>
    <lineage>
        <taxon>Bacteria</taxon>
        <taxon>Pseudomonadati</taxon>
        <taxon>Bacteroidota</taxon>
        <taxon>Cytophagia</taxon>
        <taxon>Cytophagales</taxon>
        <taxon>Cytophagaceae</taxon>
        <taxon>Cytophaga</taxon>
    </lineage>
</organism>
<name>A0A6N4SV87_CYTH3</name>
<keyword evidence="3" id="KW-1185">Reference proteome</keyword>
<feature type="signal peptide" evidence="1">
    <location>
        <begin position="1"/>
        <end position="19"/>
    </location>
</feature>
<dbReference type="EMBL" id="CP000383">
    <property type="protein sequence ID" value="ABG60448.1"/>
    <property type="molecule type" value="Genomic_DNA"/>
</dbReference>